<keyword evidence="3" id="KW-1185">Reference proteome</keyword>
<dbReference type="EMBL" id="FNKK01000002">
    <property type="protein sequence ID" value="SDR23346.1"/>
    <property type="molecule type" value="Genomic_DNA"/>
</dbReference>
<feature type="transmembrane region" description="Helical" evidence="1">
    <location>
        <begin position="31"/>
        <end position="52"/>
    </location>
</feature>
<evidence type="ECO:0000313" key="2">
    <source>
        <dbReference type="EMBL" id="SDR23346.1"/>
    </source>
</evidence>
<name>A0A1H1HE56_9ACTN</name>
<gene>
    <name evidence="2" type="ORF">SAMN04489764_4302</name>
</gene>
<feature type="transmembrane region" description="Helical" evidence="1">
    <location>
        <begin position="106"/>
        <end position="132"/>
    </location>
</feature>
<dbReference type="RefSeq" id="WP_093261393.1">
    <property type="nucleotide sequence ID" value="NZ_FNKK01000002.1"/>
</dbReference>
<sequence length="201" mass="21456">MYRKPHGASLIIAPLLCATSTFLWTEGRYGAAGGTLLALSGVFWAHGFTGLFEDIRRHVPWYGTAGLPVALLGCFGAIAFGLQGFFEEVLAVSGPQSLAALAHHPVTATLVLWTPGPLFPLTVFGLGAVLAWRRLAPTWVGALLCLAATVFPMSRIPRIEWIASVADVLLLVPFAWLGWTLLRRSGLEGGVPRDPGVGAER</sequence>
<evidence type="ECO:0000256" key="1">
    <source>
        <dbReference type="SAM" id="Phobius"/>
    </source>
</evidence>
<keyword evidence="1" id="KW-0472">Membrane</keyword>
<feature type="transmembrane region" description="Helical" evidence="1">
    <location>
        <begin position="139"/>
        <end position="156"/>
    </location>
</feature>
<protein>
    <submittedName>
        <fullName evidence="2">Uncharacterized protein</fullName>
    </submittedName>
</protein>
<accession>A0A1H1HE56</accession>
<keyword evidence="1" id="KW-1133">Transmembrane helix</keyword>
<keyword evidence="1" id="KW-0812">Transmembrane</keyword>
<feature type="transmembrane region" description="Helical" evidence="1">
    <location>
        <begin position="64"/>
        <end position="86"/>
    </location>
</feature>
<organism evidence="2 3">
    <name type="scientific">Thermostaphylospora chromogena</name>
    <dbReference type="NCBI Taxonomy" id="35622"/>
    <lineage>
        <taxon>Bacteria</taxon>
        <taxon>Bacillati</taxon>
        <taxon>Actinomycetota</taxon>
        <taxon>Actinomycetes</taxon>
        <taxon>Streptosporangiales</taxon>
        <taxon>Thermomonosporaceae</taxon>
        <taxon>Thermostaphylospora</taxon>
    </lineage>
</organism>
<dbReference type="OrthoDB" id="946604at2"/>
<dbReference type="AlphaFoldDB" id="A0A1H1HE56"/>
<feature type="transmembrane region" description="Helical" evidence="1">
    <location>
        <begin position="162"/>
        <end position="182"/>
    </location>
</feature>
<proteinExistence type="predicted"/>
<dbReference type="Proteomes" id="UP000217103">
    <property type="component" value="Unassembled WGS sequence"/>
</dbReference>
<evidence type="ECO:0000313" key="3">
    <source>
        <dbReference type="Proteomes" id="UP000217103"/>
    </source>
</evidence>
<reference evidence="2 3" key="1">
    <citation type="submission" date="2016-10" db="EMBL/GenBank/DDBJ databases">
        <authorList>
            <person name="de Groot N.N."/>
        </authorList>
    </citation>
    <scope>NUCLEOTIDE SEQUENCE [LARGE SCALE GENOMIC DNA]</scope>
    <source>
        <strain evidence="2 3">DSM 43794</strain>
    </source>
</reference>
<feature type="transmembrane region" description="Helical" evidence="1">
    <location>
        <begin position="7"/>
        <end position="25"/>
    </location>
</feature>